<feature type="compositionally biased region" description="Basic and acidic residues" evidence="1">
    <location>
        <begin position="471"/>
        <end position="494"/>
    </location>
</feature>
<accession>A0ABR3QQ60</accession>
<protein>
    <submittedName>
        <fullName evidence="2">Uncharacterized protein</fullName>
    </submittedName>
</protein>
<evidence type="ECO:0000313" key="2">
    <source>
        <dbReference type="EMBL" id="KAL1594286.1"/>
    </source>
</evidence>
<feature type="compositionally biased region" description="Basic and acidic residues" evidence="1">
    <location>
        <begin position="304"/>
        <end position="316"/>
    </location>
</feature>
<dbReference type="Proteomes" id="UP001521785">
    <property type="component" value="Unassembled WGS sequence"/>
</dbReference>
<sequence>MQSKQLLVEMIRLAQQQATEQLQDVWHLSAYTEEKKPDVYLQLDIHDHANRGGRYVGEPHNATGVNRNNREGEYKFWDESNMKLFWKIDGMPTATRALLYTMRKIHEISETPDVWMGFVGSIDKELGPAKPCRFRLQSILKPLKLWDKLSEKYSGLDKLAEVTGGELSASYCQPFWEFAFVVIRCAPHMLKAGYKTYRKDNKMERFSWALLLVLLFLPQEELMKELIGAGLAPKKPPVGWHQQARKQMKEALMGNTRARLRASIRNGWDELCRELDELYFENDLYTDFPVPPPPLRDDSEDEQVSERPQNESRDVQVQDTEVNLEFGLTRFQDQEGRTNTQGKKSKVANANRVSSAGNIKPTTTHYPRYQHRPPTGVQESKKRIRVTSESGADDIANGEKALQRKKQHTSHRRPSRWDFSDDDVEWSQDRVRDNEQLSNSLEQAFQAFALKGTVEASGKDNEETAGQKAPKTKEVLAAEVSKGKETPKEKEIARARGTLKTKNQGTGSPVLSRFARMRNNLINGKGP</sequence>
<evidence type="ECO:0000313" key="3">
    <source>
        <dbReference type="Proteomes" id="UP001521785"/>
    </source>
</evidence>
<organism evidence="2 3">
    <name type="scientific">Paraconiothyrium brasiliense</name>
    <dbReference type="NCBI Taxonomy" id="300254"/>
    <lineage>
        <taxon>Eukaryota</taxon>
        <taxon>Fungi</taxon>
        <taxon>Dikarya</taxon>
        <taxon>Ascomycota</taxon>
        <taxon>Pezizomycotina</taxon>
        <taxon>Dothideomycetes</taxon>
        <taxon>Pleosporomycetidae</taxon>
        <taxon>Pleosporales</taxon>
        <taxon>Massarineae</taxon>
        <taxon>Didymosphaeriaceae</taxon>
        <taxon>Paraconiothyrium</taxon>
    </lineage>
</organism>
<feature type="compositionally biased region" description="Basic residues" evidence="1">
    <location>
        <begin position="403"/>
        <end position="414"/>
    </location>
</feature>
<feature type="compositionally biased region" description="Polar residues" evidence="1">
    <location>
        <begin position="351"/>
        <end position="365"/>
    </location>
</feature>
<dbReference type="EMBL" id="JAKJXO020000017">
    <property type="protein sequence ID" value="KAL1594286.1"/>
    <property type="molecule type" value="Genomic_DNA"/>
</dbReference>
<evidence type="ECO:0000256" key="1">
    <source>
        <dbReference type="SAM" id="MobiDB-lite"/>
    </source>
</evidence>
<feature type="compositionally biased region" description="Polar residues" evidence="1">
    <location>
        <begin position="500"/>
        <end position="509"/>
    </location>
</feature>
<gene>
    <name evidence="2" type="ORF">SLS60_010043</name>
</gene>
<feature type="region of interest" description="Disordered" evidence="1">
    <location>
        <begin position="456"/>
        <end position="512"/>
    </location>
</feature>
<keyword evidence="3" id="KW-1185">Reference proteome</keyword>
<name>A0ABR3QQ60_9PLEO</name>
<feature type="region of interest" description="Disordered" evidence="1">
    <location>
        <begin position="289"/>
        <end position="420"/>
    </location>
</feature>
<comment type="caution">
    <text evidence="2">The sequence shown here is derived from an EMBL/GenBank/DDBJ whole genome shotgun (WGS) entry which is preliminary data.</text>
</comment>
<reference evidence="2 3" key="1">
    <citation type="submission" date="2024-02" db="EMBL/GenBank/DDBJ databases">
        <title>De novo assembly and annotation of 12 fungi associated with fruit tree decline syndrome in Ontario, Canada.</title>
        <authorList>
            <person name="Sulman M."/>
            <person name="Ellouze W."/>
            <person name="Ilyukhin E."/>
        </authorList>
    </citation>
    <scope>NUCLEOTIDE SEQUENCE [LARGE SCALE GENOMIC DNA]</scope>
    <source>
        <strain evidence="2 3">M42-189</strain>
    </source>
</reference>
<proteinExistence type="predicted"/>